<organism evidence="1 2">
    <name type="scientific">Pistacia integerrima</name>
    <dbReference type="NCBI Taxonomy" id="434235"/>
    <lineage>
        <taxon>Eukaryota</taxon>
        <taxon>Viridiplantae</taxon>
        <taxon>Streptophyta</taxon>
        <taxon>Embryophyta</taxon>
        <taxon>Tracheophyta</taxon>
        <taxon>Spermatophyta</taxon>
        <taxon>Magnoliopsida</taxon>
        <taxon>eudicotyledons</taxon>
        <taxon>Gunneridae</taxon>
        <taxon>Pentapetalae</taxon>
        <taxon>rosids</taxon>
        <taxon>malvids</taxon>
        <taxon>Sapindales</taxon>
        <taxon>Anacardiaceae</taxon>
        <taxon>Pistacia</taxon>
    </lineage>
</organism>
<accession>A0ACC0XI81</accession>
<dbReference type="EMBL" id="CM047747">
    <property type="protein sequence ID" value="KAJ0017942.1"/>
    <property type="molecule type" value="Genomic_DNA"/>
</dbReference>
<evidence type="ECO:0000313" key="2">
    <source>
        <dbReference type="Proteomes" id="UP001163603"/>
    </source>
</evidence>
<comment type="caution">
    <text evidence="1">The sequence shown here is derived from an EMBL/GenBank/DDBJ whole genome shotgun (WGS) entry which is preliminary data.</text>
</comment>
<dbReference type="Proteomes" id="UP001163603">
    <property type="component" value="Chromosome 12"/>
</dbReference>
<reference evidence="2" key="1">
    <citation type="journal article" date="2023" name="G3 (Bethesda)">
        <title>Genome assembly and association tests identify interacting loci associated with vigor, precocity, and sex in interspecific pistachio rootstocks.</title>
        <authorList>
            <person name="Palmer W."/>
            <person name="Jacygrad E."/>
            <person name="Sagayaradj S."/>
            <person name="Cavanaugh K."/>
            <person name="Han R."/>
            <person name="Bertier L."/>
            <person name="Beede B."/>
            <person name="Kafkas S."/>
            <person name="Golino D."/>
            <person name="Preece J."/>
            <person name="Michelmore R."/>
        </authorList>
    </citation>
    <scope>NUCLEOTIDE SEQUENCE [LARGE SCALE GENOMIC DNA]</scope>
</reference>
<sequence>MLETISLFLDVYGKTQLSIRIIAFLLSAVGFGMTLFTCVSERNGMETRGQAEKQLGKVELGFSVVQLIATLLVVLGIKVIKNVTTSILLVLFAAIAVIYAFKKDAEGSATLQLENNSSSSIEHLQITSDEIGELLHDAISTPNQIDEHVNRGSTSNEFDDMRILQTFLMRVMNIGILRGVLMRLMNSLFLQVHLIRLMTSCLMQLFLKGLMKILFLPVVIIRMMNICSLQVLLTRLINIHLHTALSALDEIDEHLDTTNNPHEIRPITGSNTVDDHVNSVSLASQMTSSNGQLNGRQFSQVYMNVNICISFACLILVMIQIFLF</sequence>
<evidence type="ECO:0000313" key="1">
    <source>
        <dbReference type="EMBL" id="KAJ0017942.1"/>
    </source>
</evidence>
<proteinExistence type="predicted"/>
<protein>
    <submittedName>
        <fullName evidence="1">Uncharacterized protein</fullName>
    </submittedName>
</protein>
<keyword evidence="2" id="KW-1185">Reference proteome</keyword>
<name>A0ACC0XI81_9ROSI</name>
<gene>
    <name evidence="1" type="ORF">Pint_12078</name>
</gene>